<accession>A0A0V1ALD9</accession>
<dbReference type="AlphaFoldDB" id="A0A0V1ALD9"/>
<dbReference type="InParanoid" id="A0A0V1ALD9"/>
<proteinExistence type="predicted"/>
<protein>
    <submittedName>
        <fullName evidence="1">Uncharacterized protein</fullName>
    </submittedName>
</protein>
<dbReference type="EMBL" id="JYDH01001250">
    <property type="protein sequence ID" value="KRY25011.1"/>
    <property type="molecule type" value="Genomic_DNA"/>
</dbReference>
<comment type="caution">
    <text evidence="1">The sequence shown here is derived from an EMBL/GenBank/DDBJ whole genome shotgun (WGS) entry which is preliminary data.</text>
</comment>
<keyword evidence="2" id="KW-1185">Reference proteome</keyword>
<organism evidence="1 2">
    <name type="scientific">Trichinella spiralis</name>
    <name type="common">Trichina worm</name>
    <dbReference type="NCBI Taxonomy" id="6334"/>
    <lineage>
        <taxon>Eukaryota</taxon>
        <taxon>Metazoa</taxon>
        <taxon>Ecdysozoa</taxon>
        <taxon>Nematoda</taxon>
        <taxon>Enoplea</taxon>
        <taxon>Dorylaimia</taxon>
        <taxon>Trichinellida</taxon>
        <taxon>Trichinellidae</taxon>
        <taxon>Trichinella</taxon>
    </lineage>
</organism>
<name>A0A0V1ALD9_TRISP</name>
<sequence>MACSRCSASERLLDCCETWRLPGLELDSLLVV</sequence>
<dbReference type="Proteomes" id="UP000054776">
    <property type="component" value="Unassembled WGS sequence"/>
</dbReference>
<evidence type="ECO:0000313" key="1">
    <source>
        <dbReference type="EMBL" id="KRY25011.1"/>
    </source>
</evidence>
<evidence type="ECO:0000313" key="2">
    <source>
        <dbReference type="Proteomes" id="UP000054776"/>
    </source>
</evidence>
<gene>
    <name evidence="1" type="ORF">T01_10628</name>
</gene>
<reference evidence="1 2" key="1">
    <citation type="submission" date="2015-01" db="EMBL/GenBank/DDBJ databases">
        <title>Evolution of Trichinella species and genotypes.</title>
        <authorList>
            <person name="Korhonen P.K."/>
            <person name="Edoardo P."/>
            <person name="Giuseppe L.R."/>
            <person name="Gasser R.B."/>
        </authorList>
    </citation>
    <scope>NUCLEOTIDE SEQUENCE [LARGE SCALE GENOMIC DNA]</scope>
    <source>
        <strain evidence="1">ISS3</strain>
    </source>
</reference>